<gene>
    <name evidence="1" type="ORF">LCGC14_0378590</name>
</gene>
<name>A0A0F9VQ82_9ZZZZ</name>
<reference evidence="1" key="1">
    <citation type="journal article" date="2015" name="Nature">
        <title>Complex archaea that bridge the gap between prokaryotes and eukaryotes.</title>
        <authorList>
            <person name="Spang A."/>
            <person name="Saw J.H."/>
            <person name="Jorgensen S.L."/>
            <person name="Zaremba-Niedzwiedzka K."/>
            <person name="Martijn J."/>
            <person name="Lind A.E."/>
            <person name="van Eijk R."/>
            <person name="Schleper C."/>
            <person name="Guy L."/>
            <person name="Ettema T.J."/>
        </authorList>
    </citation>
    <scope>NUCLEOTIDE SEQUENCE</scope>
</reference>
<dbReference type="EMBL" id="LAZR01000306">
    <property type="protein sequence ID" value="KKN75621.1"/>
    <property type="molecule type" value="Genomic_DNA"/>
</dbReference>
<accession>A0A0F9VQ82</accession>
<dbReference type="AlphaFoldDB" id="A0A0F9VQ82"/>
<organism evidence="1">
    <name type="scientific">marine sediment metagenome</name>
    <dbReference type="NCBI Taxonomy" id="412755"/>
    <lineage>
        <taxon>unclassified sequences</taxon>
        <taxon>metagenomes</taxon>
        <taxon>ecological metagenomes</taxon>
    </lineage>
</organism>
<sequence length="76" mass="8647">MTCIHNWTIETPSGPTSWGVCQVCGQVREFKNSIPGDQSWFHSNTTDEEKELQVETLKSKRAYKSENIGLPYALEN</sequence>
<proteinExistence type="predicted"/>
<evidence type="ECO:0000313" key="1">
    <source>
        <dbReference type="EMBL" id="KKN75621.1"/>
    </source>
</evidence>
<protein>
    <submittedName>
        <fullName evidence="1">Uncharacterized protein</fullName>
    </submittedName>
</protein>
<comment type="caution">
    <text evidence="1">The sequence shown here is derived from an EMBL/GenBank/DDBJ whole genome shotgun (WGS) entry which is preliminary data.</text>
</comment>